<keyword evidence="3" id="KW-0472">Membrane</keyword>
<dbReference type="NCBIfam" id="TIGR00696">
    <property type="entry name" value="wecG_tagA_cpsF"/>
    <property type="match status" value="1"/>
</dbReference>
<evidence type="ECO:0000256" key="3">
    <source>
        <dbReference type="SAM" id="Phobius"/>
    </source>
</evidence>
<sequence>MSTPMIDIPSHPSPPSTTLLGVRVDLLSQAETLSRIDQIVALHRNTTDIPCRQIVTVNTEFIITAQRNPLFRQCINQATLVVPDGMGVVWGTRYKGEPAPERVTGTDTLAALAPLCAEKGYRLYLLGAAPGVAEATARILQQKHPGLIIAGTYAGSPAPAEEEDILARIREAKADILCVAYGAPAQELWISRNLSRLPVAVAMGVGGAYDFLSGRTPRAPKLMQRLGLEWLYRLYRQPWRIWRMLAIPRFMVLIFLKEQKKKKKKKQ</sequence>
<evidence type="ECO:0000313" key="4">
    <source>
        <dbReference type="EMBL" id="BBH90543.1"/>
    </source>
</evidence>
<dbReference type="InterPro" id="IPR004629">
    <property type="entry name" value="WecG_TagA_CpsF"/>
</dbReference>
<dbReference type="AlphaFoldDB" id="A0A455SQ34"/>
<keyword evidence="2 4" id="KW-0808">Transferase</keyword>
<proteinExistence type="predicted"/>
<feature type="transmembrane region" description="Helical" evidence="3">
    <location>
        <begin position="239"/>
        <end position="256"/>
    </location>
</feature>
<gene>
    <name evidence="4" type="ORF">KTC_52940</name>
</gene>
<evidence type="ECO:0000256" key="1">
    <source>
        <dbReference type="ARBA" id="ARBA00022676"/>
    </source>
</evidence>
<organism evidence="4">
    <name type="scientific">Thermosporothrix sp. COM3</name>
    <dbReference type="NCBI Taxonomy" id="2490863"/>
    <lineage>
        <taxon>Bacteria</taxon>
        <taxon>Bacillati</taxon>
        <taxon>Chloroflexota</taxon>
        <taxon>Ktedonobacteria</taxon>
        <taxon>Ktedonobacterales</taxon>
        <taxon>Thermosporotrichaceae</taxon>
        <taxon>Thermosporothrix</taxon>
    </lineage>
</organism>
<dbReference type="GO" id="GO:0016758">
    <property type="term" value="F:hexosyltransferase activity"/>
    <property type="evidence" value="ECO:0007669"/>
    <property type="project" value="TreeGrafter"/>
</dbReference>
<dbReference type="EMBL" id="AP019376">
    <property type="protein sequence ID" value="BBH90543.1"/>
    <property type="molecule type" value="Genomic_DNA"/>
</dbReference>
<dbReference type="CDD" id="cd06533">
    <property type="entry name" value="Glyco_transf_WecG_TagA"/>
    <property type="match status" value="1"/>
</dbReference>
<protein>
    <submittedName>
        <fullName evidence="4">WecB/TagA/CpsF family glycosyl transferase</fullName>
    </submittedName>
</protein>
<dbReference type="PANTHER" id="PTHR34136:SF1">
    <property type="entry name" value="UDP-N-ACETYL-D-MANNOSAMINURONIC ACID TRANSFERASE"/>
    <property type="match status" value="1"/>
</dbReference>
<keyword evidence="1" id="KW-0328">Glycosyltransferase</keyword>
<evidence type="ECO:0000256" key="2">
    <source>
        <dbReference type="ARBA" id="ARBA00022679"/>
    </source>
</evidence>
<dbReference type="Pfam" id="PF03808">
    <property type="entry name" value="Glyco_tran_WecG"/>
    <property type="match status" value="1"/>
</dbReference>
<dbReference type="PANTHER" id="PTHR34136">
    <property type="match status" value="1"/>
</dbReference>
<reference evidence="4" key="1">
    <citation type="submission" date="2018-12" db="EMBL/GenBank/DDBJ databases">
        <title>Novel natural products biosynthetic potential of the class Ktedonobacteria.</title>
        <authorList>
            <person name="Zheng Y."/>
            <person name="Saitou A."/>
            <person name="Wang C.M."/>
            <person name="Toyoda A."/>
            <person name="Minakuchi Y."/>
            <person name="Sekiguchi Y."/>
            <person name="Ueda K."/>
            <person name="Takano H."/>
            <person name="Sakai Y."/>
            <person name="Yokota A."/>
            <person name="Yabe S."/>
        </authorList>
    </citation>
    <scope>NUCLEOTIDE SEQUENCE</scope>
    <source>
        <strain evidence="4">COM3</strain>
    </source>
</reference>
<keyword evidence="3" id="KW-0812">Transmembrane</keyword>
<keyword evidence="3" id="KW-1133">Transmembrane helix</keyword>
<accession>A0A455SQ34</accession>
<name>A0A455SQ34_9CHLR</name>